<keyword evidence="6 7" id="KW-0472">Membrane</keyword>
<dbReference type="InterPro" id="IPR050833">
    <property type="entry name" value="Poly_Biosynth_Transport"/>
</dbReference>
<comment type="caution">
    <text evidence="8">The sequence shown here is derived from an EMBL/GenBank/DDBJ whole genome shotgun (WGS) entry which is preliminary data.</text>
</comment>
<feature type="transmembrane region" description="Helical" evidence="7">
    <location>
        <begin position="459"/>
        <end position="481"/>
    </location>
</feature>
<keyword evidence="5 7" id="KW-1133">Transmembrane helix</keyword>
<feature type="transmembrane region" description="Helical" evidence="7">
    <location>
        <begin position="132"/>
        <end position="156"/>
    </location>
</feature>
<reference evidence="8 9" key="1">
    <citation type="submission" date="2022-09" db="EMBL/GenBank/DDBJ databases">
        <title>Chelativorans salina sp. nov., a novel slightly halophilic bacterium isolated from a saline lake sediment enrichment.</title>
        <authorList>
            <person name="Gao L."/>
            <person name="Fang B.-Z."/>
            <person name="Li W.-J."/>
        </authorList>
    </citation>
    <scope>NUCLEOTIDE SEQUENCE [LARGE SCALE GENOMIC DNA]</scope>
    <source>
        <strain evidence="8 9">EGI FJ00035</strain>
    </source>
</reference>
<evidence type="ECO:0000313" key="8">
    <source>
        <dbReference type="EMBL" id="MCT7373972.1"/>
    </source>
</evidence>
<feature type="transmembrane region" description="Helical" evidence="7">
    <location>
        <begin position="168"/>
        <end position="188"/>
    </location>
</feature>
<protein>
    <submittedName>
        <fullName evidence="8">Lipopolysaccharide biosynthesis protein</fullName>
    </submittedName>
</protein>
<dbReference type="RefSeq" id="WP_260900319.1">
    <property type="nucleotide sequence ID" value="NZ_JAOCZP010000001.1"/>
</dbReference>
<feature type="transmembrane region" description="Helical" evidence="7">
    <location>
        <begin position="302"/>
        <end position="323"/>
    </location>
</feature>
<dbReference type="PANTHER" id="PTHR30250">
    <property type="entry name" value="PST FAMILY PREDICTED COLANIC ACID TRANSPORTER"/>
    <property type="match status" value="1"/>
</dbReference>
<evidence type="ECO:0000256" key="1">
    <source>
        <dbReference type="ARBA" id="ARBA00004651"/>
    </source>
</evidence>
<feature type="transmembrane region" description="Helical" evidence="7">
    <location>
        <begin position="373"/>
        <end position="392"/>
    </location>
</feature>
<keyword evidence="9" id="KW-1185">Reference proteome</keyword>
<feature type="transmembrane region" description="Helical" evidence="7">
    <location>
        <begin position="27"/>
        <end position="50"/>
    </location>
</feature>
<feature type="transmembrane region" description="Helical" evidence="7">
    <location>
        <begin position="343"/>
        <end position="361"/>
    </location>
</feature>
<feature type="transmembrane region" description="Helical" evidence="7">
    <location>
        <begin position="62"/>
        <end position="88"/>
    </location>
</feature>
<sequence length="501" mass="53892">MLDRSEKSLEQEEQIVYGRLRSGRTRAAVHGVFWSALSGFAPAAVAAGVFTVTSRFLTPAEFGLVALAASIAMLASAVAPAGFGQALIQREDLGRRHLDSVFWLCVLVALAIYAGLVLAAPALAGFLGEDGLALLLPVIGLRVIFDLSCVVPNALLSRAMAFSKMAMRTTIASLVSAAVCLCLLALGYGLWALALSQLASSVAICVGTLLSVDWRPGLRFDRRALSELAHYGMFASGHRILRMISLDQILIGSLLGTTALGIYSFARRIFKILNDLIAGALNAVSYTLLSSLQSEHEKLKEAFLFATFASSALSFPVFVGLAIVAGDLIPVLFGAHWIEAIPALRSFCVIGLLSCIGILQASLINSQGNANWWFYYMAAKQAVTVLVILVFYRFGVSTLVFAIAVQIFLMWPAAVWMVLRILKIGPWTYLRPFLAPAIASLAMLVGVLALRQYMAEDSAYLRLAGEVSCGAVIYCAVLAILDSRRIFQMRDLVLKRGAVSA</sequence>
<dbReference type="CDD" id="cd13127">
    <property type="entry name" value="MATE_tuaB_like"/>
    <property type="match status" value="1"/>
</dbReference>
<dbReference type="EMBL" id="JAOCZP010000001">
    <property type="protein sequence ID" value="MCT7373972.1"/>
    <property type="molecule type" value="Genomic_DNA"/>
</dbReference>
<accession>A0ABT2LHD7</accession>
<feature type="transmembrane region" description="Helical" evidence="7">
    <location>
        <begin position="433"/>
        <end position="453"/>
    </location>
</feature>
<name>A0ABT2LHD7_9HYPH</name>
<gene>
    <name evidence="8" type="ORF">N5A92_02820</name>
</gene>
<feature type="transmembrane region" description="Helical" evidence="7">
    <location>
        <begin position="398"/>
        <end position="421"/>
    </location>
</feature>
<evidence type="ECO:0000313" key="9">
    <source>
        <dbReference type="Proteomes" id="UP001320831"/>
    </source>
</evidence>
<dbReference type="PANTHER" id="PTHR30250:SF10">
    <property type="entry name" value="LIPOPOLYSACCHARIDE BIOSYNTHESIS PROTEIN WZXC"/>
    <property type="match status" value="1"/>
</dbReference>
<evidence type="ECO:0000256" key="2">
    <source>
        <dbReference type="ARBA" id="ARBA00007430"/>
    </source>
</evidence>
<keyword evidence="3" id="KW-1003">Cell membrane</keyword>
<feature type="transmembrane region" description="Helical" evidence="7">
    <location>
        <begin position="249"/>
        <end position="266"/>
    </location>
</feature>
<proteinExistence type="inferred from homology"/>
<comment type="similarity">
    <text evidence="2">Belongs to the polysaccharide synthase family.</text>
</comment>
<evidence type="ECO:0000256" key="3">
    <source>
        <dbReference type="ARBA" id="ARBA00022475"/>
    </source>
</evidence>
<evidence type="ECO:0000256" key="4">
    <source>
        <dbReference type="ARBA" id="ARBA00022692"/>
    </source>
</evidence>
<dbReference type="Pfam" id="PF13440">
    <property type="entry name" value="Polysacc_synt_3"/>
    <property type="match status" value="1"/>
</dbReference>
<evidence type="ECO:0000256" key="5">
    <source>
        <dbReference type="ARBA" id="ARBA00022989"/>
    </source>
</evidence>
<feature type="transmembrane region" description="Helical" evidence="7">
    <location>
        <begin position="100"/>
        <end position="126"/>
    </location>
</feature>
<evidence type="ECO:0000256" key="6">
    <source>
        <dbReference type="ARBA" id="ARBA00023136"/>
    </source>
</evidence>
<dbReference type="Proteomes" id="UP001320831">
    <property type="component" value="Unassembled WGS sequence"/>
</dbReference>
<evidence type="ECO:0000256" key="7">
    <source>
        <dbReference type="SAM" id="Phobius"/>
    </source>
</evidence>
<keyword evidence="4 7" id="KW-0812">Transmembrane</keyword>
<organism evidence="8 9">
    <name type="scientific">Chelativorans salis</name>
    <dbReference type="NCBI Taxonomy" id="2978478"/>
    <lineage>
        <taxon>Bacteria</taxon>
        <taxon>Pseudomonadati</taxon>
        <taxon>Pseudomonadota</taxon>
        <taxon>Alphaproteobacteria</taxon>
        <taxon>Hyphomicrobiales</taxon>
        <taxon>Phyllobacteriaceae</taxon>
        <taxon>Chelativorans</taxon>
    </lineage>
</organism>
<comment type="subcellular location">
    <subcellularLocation>
        <location evidence="1">Cell membrane</location>
        <topology evidence="1">Multi-pass membrane protein</topology>
    </subcellularLocation>
</comment>